<accession>A0A0E9SYA1</accession>
<protein>
    <submittedName>
        <fullName evidence="1">Uncharacterized protein</fullName>
    </submittedName>
</protein>
<name>A0A0E9SYA1_ANGAN</name>
<evidence type="ECO:0000313" key="1">
    <source>
        <dbReference type="EMBL" id="JAH46266.1"/>
    </source>
</evidence>
<reference evidence="1" key="1">
    <citation type="submission" date="2014-11" db="EMBL/GenBank/DDBJ databases">
        <authorList>
            <person name="Amaro Gonzalez C."/>
        </authorList>
    </citation>
    <scope>NUCLEOTIDE SEQUENCE</scope>
</reference>
<organism evidence="1">
    <name type="scientific">Anguilla anguilla</name>
    <name type="common">European freshwater eel</name>
    <name type="synonym">Muraena anguilla</name>
    <dbReference type="NCBI Taxonomy" id="7936"/>
    <lineage>
        <taxon>Eukaryota</taxon>
        <taxon>Metazoa</taxon>
        <taxon>Chordata</taxon>
        <taxon>Craniata</taxon>
        <taxon>Vertebrata</taxon>
        <taxon>Euteleostomi</taxon>
        <taxon>Actinopterygii</taxon>
        <taxon>Neopterygii</taxon>
        <taxon>Teleostei</taxon>
        <taxon>Anguilliformes</taxon>
        <taxon>Anguillidae</taxon>
        <taxon>Anguilla</taxon>
    </lineage>
</organism>
<proteinExistence type="predicted"/>
<dbReference type="AlphaFoldDB" id="A0A0E9SYA1"/>
<reference evidence="1" key="2">
    <citation type="journal article" date="2015" name="Fish Shellfish Immunol.">
        <title>Early steps in the European eel (Anguilla anguilla)-Vibrio vulnificus interaction in the gills: Role of the RtxA13 toxin.</title>
        <authorList>
            <person name="Callol A."/>
            <person name="Pajuelo D."/>
            <person name="Ebbesson L."/>
            <person name="Teles M."/>
            <person name="MacKenzie S."/>
            <person name="Amaro C."/>
        </authorList>
    </citation>
    <scope>NUCLEOTIDE SEQUENCE</scope>
</reference>
<sequence length="23" mass="2851">MRWLICVPLENKGRFLLIWFCLV</sequence>
<dbReference type="EMBL" id="GBXM01062311">
    <property type="protein sequence ID" value="JAH46266.1"/>
    <property type="molecule type" value="Transcribed_RNA"/>
</dbReference>